<evidence type="ECO:0000256" key="6">
    <source>
        <dbReference type="HAMAP-Rule" id="MF_01659"/>
    </source>
</evidence>
<comment type="catalytic activity">
    <reaction evidence="6">
        <text>isochorismate + 2-oxoglutarate + H(+) = 5-enolpyruvoyl-6-hydroxy-2-succinyl-cyclohex-3-ene-1-carboxylate + CO2</text>
        <dbReference type="Rhea" id="RHEA:25593"/>
        <dbReference type="ChEBI" id="CHEBI:15378"/>
        <dbReference type="ChEBI" id="CHEBI:16526"/>
        <dbReference type="ChEBI" id="CHEBI:16810"/>
        <dbReference type="ChEBI" id="CHEBI:29780"/>
        <dbReference type="ChEBI" id="CHEBI:58818"/>
        <dbReference type="EC" id="2.2.1.9"/>
    </reaction>
</comment>
<dbReference type="InterPro" id="IPR004433">
    <property type="entry name" value="MenaQ_synth_MenD"/>
</dbReference>
<evidence type="ECO:0000256" key="4">
    <source>
        <dbReference type="ARBA" id="ARBA00023052"/>
    </source>
</evidence>
<dbReference type="EMBL" id="JAGINX010000001">
    <property type="protein sequence ID" value="MBP2317092.1"/>
    <property type="molecule type" value="Genomic_DNA"/>
</dbReference>
<evidence type="ECO:0000256" key="5">
    <source>
        <dbReference type="ARBA" id="ARBA00023211"/>
    </source>
</evidence>
<feature type="compositionally biased region" description="Basic and acidic residues" evidence="7">
    <location>
        <begin position="455"/>
        <end position="470"/>
    </location>
</feature>
<name>A0ABS4SY15_9MICC</name>
<feature type="domain" description="Thiamine pyrophosphate enzyme TPP-binding" evidence="8">
    <location>
        <begin position="480"/>
        <end position="598"/>
    </location>
</feature>
<comment type="caution">
    <text evidence="10">The sequence shown here is derived from an EMBL/GenBank/DDBJ whole genome shotgun (WGS) entry which is preliminary data.</text>
</comment>
<comment type="subunit">
    <text evidence="6">Homodimer.</text>
</comment>
<organism evidence="10 11">
    <name type="scientific">Nesterenkonia lacusekhoensis</name>
    <dbReference type="NCBI Taxonomy" id="150832"/>
    <lineage>
        <taxon>Bacteria</taxon>
        <taxon>Bacillati</taxon>
        <taxon>Actinomycetota</taxon>
        <taxon>Actinomycetes</taxon>
        <taxon>Micrococcales</taxon>
        <taxon>Micrococcaceae</taxon>
        <taxon>Nesterenkonia</taxon>
    </lineage>
</organism>
<feature type="region of interest" description="Disordered" evidence="7">
    <location>
        <begin position="441"/>
        <end position="470"/>
    </location>
</feature>
<keyword evidence="11" id="KW-1185">Reference proteome</keyword>
<comment type="cofactor">
    <cofactor evidence="6">
        <name>Mg(2+)</name>
        <dbReference type="ChEBI" id="CHEBI:18420"/>
    </cofactor>
    <cofactor evidence="6">
        <name>Mn(2+)</name>
        <dbReference type="ChEBI" id="CHEBI:29035"/>
    </cofactor>
</comment>
<feature type="compositionally biased region" description="Low complexity" evidence="7">
    <location>
        <begin position="441"/>
        <end position="454"/>
    </location>
</feature>
<dbReference type="Pfam" id="PF02775">
    <property type="entry name" value="TPP_enzyme_C"/>
    <property type="match status" value="1"/>
</dbReference>
<dbReference type="NCBIfam" id="TIGR00173">
    <property type="entry name" value="menD"/>
    <property type="match status" value="1"/>
</dbReference>
<evidence type="ECO:0000256" key="1">
    <source>
        <dbReference type="ARBA" id="ARBA00022679"/>
    </source>
</evidence>
<keyword evidence="1 6" id="KW-0808">Transferase</keyword>
<keyword evidence="3 6" id="KW-0460">Magnesium</keyword>
<gene>
    <name evidence="6" type="primary">menD</name>
    <name evidence="10" type="ORF">JOF45_000111</name>
</gene>
<feature type="domain" description="Thiamine pyrophosphate enzyme N-terminal TPP-binding" evidence="9">
    <location>
        <begin position="26"/>
        <end position="135"/>
    </location>
</feature>
<dbReference type="Gene3D" id="3.40.50.1220">
    <property type="entry name" value="TPP-binding domain"/>
    <property type="match status" value="1"/>
</dbReference>
<comment type="pathway">
    <text evidence="6">Quinol/quinone metabolism; menaquinone biosynthesis.</text>
</comment>
<evidence type="ECO:0000259" key="8">
    <source>
        <dbReference type="Pfam" id="PF02775"/>
    </source>
</evidence>
<keyword evidence="4 6" id="KW-0786">Thiamine pyrophosphate</keyword>
<comment type="pathway">
    <text evidence="6">Quinol/quinone metabolism; 1,4-dihydroxy-2-naphthoate biosynthesis; 1,4-dihydroxy-2-naphthoate from chorismate: step 2/7.</text>
</comment>
<dbReference type="Gene3D" id="3.40.50.970">
    <property type="match status" value="2"/>
</dbReference>
<dbReference type="InterPro" id="IPR029061">
    <property type="entry name" value="THDP-binding"/>
</dbReference>
<dbReference type="Proteomes" id="UP001519331">
    <property type="component" value="Unassembled WGS sequence"/>
</dbReference>
<dbReference type="InterPro" id="IPR012001">
    <property type="entry name" value="Thiamin_PyroP_enz_TPP-bd_dom"/>
</dbReference>
<evidence type="ECO:0000256" key="7">
    <source>
        <dbReference type="SAM" id="MobiDB-lite"/>
    </source>
</evidence>
<dbReference type="InterPro" id="IPR011766">
    <property type="entry name" value="TPP_enzyme_TPP-bd"/>
</dbReference>
<reference evidence="10 11" key="1">
    <citation type="submission" date="2021-03" db="EMBL/GenBank/DDBJ databases">
        <title>Sequencing the genomes of 1000 actinobacteria strains.</title>
        <authorList>
            <person name="Klenk H.-P."/>
        </authorList>
    </citation>
    <scope>NUCLEOTIDE SEQUENCE [LARGE SCALE GENOMIC DNA]</scope>
    <source>
        <strain evidence="10 11">DSM 12544</strain>
    </source>
</reference>
<comment type="function">
    <text evidence="6">Catalyzes the thiamine diphosphate-dependent decarboxylation of 2-oxoglutarate and the subsequent addition of the resulting succinic semialdehyde-thiamine pyrophosphate anion to isochorismate to yield 2-succinyl-5-enolpyruvyl-6-hydroxy-3-cyclohexene-1-carboxylate (SEPHCHC).</text>
</comment>
<accession>A0ABS4SY15</accession>
<dbReference type="Pfam" id="PF02776">
    <property type="entry name" value="TPP_enzyme_N"/>
    <property type="match status" value="1"/>
</dbReference>
<dbReference type="EC" id="2.2.1.9" evidence="6"/>
<dbReference type="HAMAP" id="MF_01659">
    <property type="entry name" value="MenD"/>
    <property type="match status" value="1"/>
</dbReference>
<keyword evidence="5 6" id="KW-0464">Manganese</keyword>
<protein>
    <recommendedName>
        <fullName evidence="6">2-succinyl-5-enolpyruvyl-6-hydroxy-3-cyclohexene-1-carboxylate synthase</fullName>
        <shortName evidence="6">SEPHCHC synthase</shortName>
        <ecNumber evidence="6">2.2.1.9</ecNumber>
    </recommendedName>
    <alternativeName>
        <fullName evidence="6">Menaquinone biosynthesis protein MenD</fullName>
    </alternativeName>
</protein>
<evidence type="ECO:0000256" key="3">
    <source>
        <dbReference type="ARBA" id="ARBA00022842"/>
    </source>
</evidence>
<dbReference type="PANTHER" id="PTHR42916">
    <property type="entry name" value="2-SUCCINYL-5-ENOLPYRUVYL-6-HYDROXY-3-CYCLOHEXENE-1-CARBOXYLATE SYNTHASE"/>
    <property type="match status" value="1"/>
</dbReference>
<evidence type="ECO:0000259" key="9">
    <source>
        <dbReference type="Pfam" id="PF02776"/>
    </source>
</evidence>
<dbReference type="CDD" id="cd02009">
    <property type="entry name" value="TPP_SHCHC_synthase"/>
    <property type="match status" value="1"/>
</dbReference>
<keyword evidence="2 6" id="KW-0479">Metal-binding</keyword>
<comment type="cofactor">
    <cofactor evidence="6">
        <name>thiamine diphosphate</name>
        <dbReference type="ChEBI" id="CHEBI:58937"/>
    </cofactor>
    <text evidence="6">Binds 1 thiamine pyrophosphate per subunit.</text>
</comment>
<dbReference type="RefSeq" id="WP_210047315.1">
    <property type="nucleotide sequence ID" value="NZ_JAGINX010000001.1"/>
</dbReference>
<evidence type="ECO:0000313" key="10">
    <source>
        <dbReference type="EMBL" id="MBP2317092.1"/>
    </source>
</evidence>
<dbReference type="PANTHER" id="PTHR42916:SF1">
    <property type="entry name" value="PROTEIN PHYLLO, CHLOROPLASTIC"/>
    <property type="match status" value="1"/>
</dbReference>
<evidence type="ECO:0000313" key="11">
    <source>
        <dbReference type="Proteomes" id="UP001519331"/>
    </source>
</evidence>
<dbReference type="SUPFAM" id="SSF52518">
    <property type="entry name" value="Thiamin diphosphate-binding fold (THDP-binding)"/>
    <property type="match status" value="2"/>
</dbReference>
<proteinExistence type="inferred from homology"/>
<dbReference type="CDD" id="cd07037">
    <property type="entry name" value="TPP_PYR_MenD"/>
    <property type="match status" value="1"/>
</dbReference>
<dbReference type="GO" id="GO:0070204">
    <property type="term" value="F:2-succinyl-5-enolpyruvyl-6-hydroxy-3-cyclohexene-1-carboxylic-acid synthase activity"/>
    <property type="evidence" value="ECO:0007669"/>
    <property type="project" value="UniProtKB-EC"/>
</dbReference>
<evidence type="ECO:0000256" key="2">
    <source>
        <dbReference type="ARBA" id="ARBA00022723"/>
    </source>
</evidence>
<comment type="similarity">
    <text evidence="6">Belongs to the TPP enzyme family. MenD subfamily.</text>
</comment>
<keyword evidence="6" id="KW-0474">Menaquinone biosynthesis</keyword>
<sequence>MTSSRRPFREFDDSYDAESLRLARRVVRGLTMSMQHLVLAPGSRSAPLAYALREAEELGAITVHIRIDERSAAFTALGLALATGRPTGVVTTSGTAVGNLLPAVMEAELSGAPLAVITADRPEELHGTGANQTTWQQGMFAGRVRDEVHLEQSDILEGHLRLEPASRDDLMAVETQVGLLMRQATASSTTSAPGPVHLNIGFRDPLVPTGISSTQQALQRWARKPFLPAEESERVRTQQRVDDAALDTFRTVFVFGHDAPDEAVDLAQQLGHPILAEPSSGARWSDTGAVQGYRLLLQAPAGSPAAELREQVQRVVVVGRPTLTRPVQQLIRRGDVEAVQYAPRRLPWSDERLPRHRVHEIGPLAEFAGRAPAGWHEAWQEKGIAAQRLIDAALGEQEQLSSVRAAQFVAETVRTPLLLGSSSVIRDVDLAAALTRPTAEPGAAAVPVAAGAEPTRAEPRSADRGSADRGGEDRRIYALRGLSGIDGNLSAAAGVALHRQRRVTALVGDLTFLHDLNALLVPSTEERPHLDIVVINDGGGAIFDQLEHGEVARRRGNEKAVERFFGTPQSAEIEQLVRGFGHEYRRADSVEQLRAAVAGPDDRVGIRVIEVRTDRAPLRDFHAELAARAAEL</sequence>